<dbReference type="InterPro" id="IPR051398">
    <property type="entry name" value="Polysacch_Deacetylase"/>
</dbReference>
<dbReference type="GO" id="GO:0005975">
    <property type="term" value="P:carbohydrate metabolic process"/>
    <property type="evidence" value="ECO:0007669"/>
    <property type="project" value="InterPro"/>
</dbReference>
<evidence type="ECO:0000313" key="6">
    <source>
        <dbReference type="Proteomes" id="UP000190890"/>
    </source>
</evidence>
<evidence type="ECO:0000256" key="2">
    <source>
        <dbReference type="ARBA" id="ARBA00022729"/>
    </source>
</evidence>
<feature type="domain" description="NodB homology" evidence="4">
    <location>
        <begin position="172"/>
        <end position="333"/>
    </location>
</feature>
<dbReference type="OrthoDB" id="9778320at2"/>
<dbReference type="InterPro" id="IPR002509">
    <property type="entry name" value="NODB_dom"/>
</dbReference>
<dbReference type="AlphaFoldDB" id="A0A1S8T8I3"/>
<name>A0A1S8T8I3_9CLOT</name>
<feature type="transmembrane region" description="Helical" evidence="3">
    <location>
        <begin position="24"/>
        <end position="45"/>
    </location>
</feature>
<dbReference type="SUPFAM" id="SSF88713">
    <property type="entry name" value="Glycoside hydrolase/deacetylase"/>
    <property type="match status" value="1"/>
</dbReference>
<reference evidence="5 6" key="1">
    <citation type="submission" date="2016-05" db="EMBL/GenBank/DDBJ databases">
        <title>Microbial solvent formation.</title>
        <authorList>
            <person name="Poehlein A."/>
            <person name="Montoya Solano J.D."/>
            <person name="Flitsch S."/>
            <person name="Krabben P."/>
            <person name="Duerre P."/>
            <person name="Daniel R."/>
        </authorList>
    </citation>
    <scope>NUCLEOTIDE SEQUENCE [LARGE SCALE GENOMIC DNA]</scope>
    <source>
        <strain evidence="5 6">DSM 2619</strain>
    </source>
</reference>
<accession>A0A1S8T8I3</accession>
<protein>
    <submittedName>
        <fullName evidence="5">Poly-beta-1,6-N-acetyl-D-glucosamine N-deacetylase</fullName>
        <ecNumber evidence="5">3.5.1.-</ecNumber>
    </submittedName>
</protein>
<evidence type="ECO:0000256" key="1">
    <source>
        <dbReference type="ARBA" id="ARBA00004613"/>
    </source>
</evidence>
<dbReference type="InterPro" id="IPR011330">
    <property type="entry name" value="Glyco_hydro/deAcase_b/a-brl"/>
</dbReference>
<organism evidence="5 6">
    <name type="scientific">Clostridium puniceum</name>
    <dbReference type="NCBI Taxonomy" id="29367"/>
    <lineage>
        <taxon>Bacteria</taxon>
        <taxon>Bacillati</taxon>
        <taxon>Bacillota</taxon>
        <taxon>Clostridia</taxon>
        <taxon>Eubacteriales</taxon>
        <taxon>Clostridiaceae</taxon>
        <taxon>Clostridium</taxon>
    </lineage>
</organism>
<comment type="subcellular location">
    <subcellularLocation>
        <location evidence="1">Secreted</location>
    </subcellularLocation>
</comment>
<evidence type="ECO:0000256" key="3">
    <source>
        <dbReference type="SAM" id="Phobius"/>
    </source>
</evidence>
<keyword evidence="3" id="KW-1133">Transmembrane helix</keyword>
<dbReference type="STRING" id="29367.CLPUN_43550"/>
<dbReference type="Pfam" id="PF01522">
    <property type="entry name" value="Polysacc_deac_1"/>
    <property type="match status" value="1"/>
</dbReference>
<dbReference type="Gene3D" id="3.20.20.370">
    <property type="entry name" value="Glycoside hydrolase/deacetylase"/>
    <property type="match status" value="1"/>
</dbReference>
<keyword evidence="2" id="KW-0732">Signal</keyword>
<dbReference type="GO" id="GO:0005576">
    <property type="term" value="C:extracellular region"/>
    <property type="evidence" value="ECO:0007669"/>
    <property type="project" value="UniProtKB-SubCell"/>
</dbReference>
<gene>
    <name evidence="5" type="primary">icaB</name>
    <name evidence="5" type="ORF">CLPUN_43550</name>
</gene>
<comment type="caution">
    <text evidence="5">The sequence shown here is derived from an EMBL/GenBank/DDBJ whole genome shotgun (WGS) entry which is preliminary data.</text>
</comment>
<keyword evidence="6" id="KW-1185">Reference proteome</keyword>
<dbReference type="PROSITE" id="PS51677">
    <property type="entry name" value="NODB"/>
    <property type="match status" value="1"/>
</dbReference>
<dbReference type="EC" id="3.5.1.-" evidence="5"/>
<dbReference type="Proteomes" id="UP000190890">
    <property type="component" value="Unassembled WGS sequence"/>
</dbReference>
<dbReference type="PANTHER" id="PTHR34216">
    <property type="match status" value="1"/>
</dbReference>
<proteinExistence type="predicted"/>
<keyword evidence="5" id="KW-0378">Hydrolase</keyword>
<keyword evidence="3" id="KW-0472">Membrane</keyword>
<sequence length="333" mass="37989">MSKKDTSNKRNIFIKSISKIKDNLNLLVVFLIVTLLVYIFVHNLYSKKSIEDISNNITMKENNYRSNSINDQTIAANDIDTIKQSESKDNSVINQKVTSFNKAESAKNLINDNRGVPVLYYHSVKESADNEVTITPEMLRAELKYIHDEGYVTLTISQFKAYILNNSSIPEKSILITFDDGYMDNYYNAFPILKDFNMVATVFCITSELDGSYYLSKDAIKEMSAYGIDIESHTVNHPHLNKMDYNKQLEQLTKSKKALEEITGKEINSIAYPFGDFNDDSLKAAKDAGYTLGFTTKLGLSDRSDNPFTLDRIYISSKYDMNTFKELLNKTKK</sequence>
<dbReference type="EMBL" id="LZZM01000210">
    <property type="protein sequence ID" value="OOM73775.1"/>
    <property type="molecule type" value="Genomic_DNA"/>
</dbReference>
<dbReference type="RefSeq" id="WP_077849302.1">
    <property type="nucleotide sequence ID" value="NZ_LZZM01000210.1"/>
</dbReference>
<evidence type="ECO:0000259" key="4">
    <source>
        <dbReference type="PROSITE" id="PS51677"/>
    </source>
</evidence>
<dbReference type="GO" id="GO:0016810">
    <property type="term" value="F:hydrolase activity, acting on carbon-nitrogen (but not peptide) bonds"/>
    <property type="evidence" value="ECO:0007669"/>
    <property type="project" value="InterPro"/>
</dbReference>
<dbReference type="CDD" id="cd10918">
    <property type="entry name" value="CE4_NodB_like_5s_6s"/>
    <property type="match status" value="1"/>
</dbReference>
<dbReference type="PANTHER" id="PTHR34216:SF3">
    <property type="entry name" value="POLY-BETA-1,6-N-ACETYL-D-GLUCOSAMINE N-DEACETYLASE"/>
    <property type="match status" value="1"/>
</dbReference>
<keyword evidence="3" id="KW-0812">Transmembrane</keyword>
<evidence type="ECO:0000313" key="5">
    <source>
        <dbReference type="EMBL" id="OOM73775.1"/>
    </source>
</evidence>